<comment type="function">
    <text evidence="18">Aminopeptidase that plays a central role in peptide trimming, a step required for the generation of most HLA class I-binding peptides. Peptide trimming is essential to customize longer precursor peptides to fit them to the correct length required for presentation on MHC class I molecules. Strongly prefers substrates 9-16 residues long. Rapidly degrades 13-mer to a 9-mer and then stops. Preferentially hydrolyzes the residue Leu and peptides with a hydrophobic C-terminus, while it has weak activity toward peptides with charged C-terminus. May play a role in the inactivation of peptide hormones. May be involved in the regulation of blood pressure through the inactivation of angiotensin II and/or the generation of bradykinin in the kidney.</text>
</comment>
<organism evidence="27 28">
    <name type="scientific">Rhynochetos jubatus</name>
    <name type="common">kagu</name>
    <dbReference type="NCBI Taxonomy" id="54386"/>
    <lineage>
        <taxon>Eukaryota</taxon>
        <taxon>Metazoa</taxon>
        <taxon>Chordata</taxon>
        <taxon>Craniata</taxon>
        <taxon>Vertebrata</taxon>
        <taxon>Euteleostomi</taxon>
        <taxon>Archelosauria</taxon>
        <taxon>Archosauria</taxon>
        <taxon>Dinosauria</taxon>
        <taxon>Saurischia</taxon>
        <taxon>Theropoda</taxon>
        <taxon>Coelurosauria</taxon>
        <taxon>Aves</taxon>
        <taxon>Neognathae</taxon>
        <taxon>Neoaves</taxon>
        <taxon>Phaethontimorphae</taxon>
        <taxon>Eurypygiformes</taxon>
        <taxon>Rhynochetidae</taxon>
        <taxon>Rhynochetos</taxon>
    </lineage>
</organism>
<dbReference type="SUPFAM" id="SSF55486">
    <property type="entry name" value="Metalloproteases ('zincins'), catalytic domain"/>
    <property type="match status" value="1"/>
</dbReference>
<gene>
    <name evidence="27" type="primary">Erap1</name>
    <name evidence="27" type="ORF">RHYJUB_R12821</name>
</gene>
<evidence type="ECO:0000256" key="4">
    <source>
        <dbReference type="ARBA" id="ARBA00022670"/>
    </source>
</evidence>
<evidence type="ECO:0000256" key="19">
    <source>
        <dbReference type="ARBA" id="ARBA00063353"/>
    </source>
</evidence>
<keyword evidence="13 23" id="KW-0482">Metalloprotease</keyword>
<evidence type="ECO:0000256" key="14">
    <source>
        <dbReference type="ARBA" id="ARBA00023130"/>
    </source>
</evidence>
<evidence type="ECO:0000256" key="17">
    <source>
        <dbReference type="ARBA" id="ARBA00023180"/>
    </source>
</evidence>
<evidence type="ECO:0000256" key="7">
    <source>
        <dbReference type="ARBA" id="ARBA00022801"/>
    </source>
</evidence>
<proteinExistence type="inferred from homology"/>
<keyword evidence="9 21" id="KW-0862">Zinc</keyword>
<feature type="non-terminal residue" evidence="27">
    <location>
        <position position="851"/>
    </location>
</feature>
<dbReference type="EC" id="3.4.11.-" evidence="23"/>
<reference evidence="27 28" key="1">
    <citation type="submission" date="2019-09" db="EMBL/GenBank/DDBJ databases">
        <title>Bird 10,000 Genomes (B10K) Project - Family phase.</title>
        <authorList>
            <person name="Zhang G."/>
        </authorList>
    </citation>
    <scope>NUCLEOTIDE SEQUENCE [LARGE SCALE GENOMIC DNA]</scope>
    <source>
        <strain evidence="27">B10K-DU-029-58</strain>
        <tissue evidence="27">Muscle</tissue>
    </source>
</reference>
<dbReference type="InterPro" id="IPR050344">
    <property type="entry name" value="Peptidase_M1_aminopeptidases"/>
</dbReference>
<evidence type="ECO:0000256" key="10">
    <source>
        <dbReference type="ARBA" id="ARBA00022859"/>
    </source>
</evidence>
<dbReference type="Gene3D" id="2.60.40.1910">
    <property type="match status" value="1"/>
</dbReference>
<evidence type="ECO:0000313" key="27">
    <source>
        <dbReference type="EMBL" id="NWW96746.1"/>
    </source>
</evidence>
<dbReference type="PANTHER" id="PTHR11533">
    <property type="entry name" value="PROTEASE M1 ZINC METALLOPROTEASE"/>
    <property type="match status" value="1"/>
</dbReference>
<evidence type="ECO:0000256" key="20">
    <source>
        <dbReference type="PIRSR" id="PIRSR634016-1"/>
    </source>
</evidence>
<dbReference type="GO" id="GO:0070006">
    <property type="term" value="F:metalloaminopeptidase activity"/>
    <property type="evidence" value="ECO:0007669"/>
    <property type="project" value="TreeGrafter"/>
</dbReference>
<sequence length="851" mass="97628">TSVVVLHSKHLLITRATIEAGSVQEVQVLEHQALEQVALLAAQPLQAGHNYTLSIQYFANLSETFHGFDKSTYRTREGELRVLAATQFEPTAARMAFPCFDEPAFKARFSVKIRREPKHLALSNMPVMKSVNITPWLIEDHFDTTVKMSTYLVAFIVSDFKSISKITSHGVKISVYTVPDKINQAGYALDAAVKLLDFYEDYFSIPYPLPKQDLAAIPDFQSGAMENWGLTTYRESALLYDSEKSSASSKLWITMIIAHELAHQWFGNLVTMEWWNDLWLNEGFAKFMEFMSVSVTHPELRVEDYFLRRCFDAMAVDALNSSHAISTPVEDPAQILEMFDDVSYEKGSCILNMLRDYLTADVFKAGLVQYLQKYSYQNTKNEDLWKSMTNASLICPTVDSDKNELHGDSFCRINQQSSNAHWTKGETLDVRAMMDTWTLQKGFPLVTVTVRGKKVHLQQEHYVKGVDSPSSTGYLWHIPLTYITSKSDTVQRFLMTTKADVIILPEEVDWVKFNMDMNGYYIVHYEDDGWDRLINLLKENHTVISSSDRASLINNIFQLMRIKKVSISKAFDLTLYLKHERQIMPVLQGMNELIPIYRLMERRDTDGTEKHLKEYIVNLFKDLIDKQSWSDEGFVSERLLRQSLLLFACVHRYQPCVDKARGYFTEWQKSNGTLSLPADVKTAVYAVGAQTSEGWDFLLSKYRLHSFSVERHNIELALSLSGSQDKLQWLMDQGLLGDIIKTQDLPHIIVFVAKNPSGYYLPWMFLKENWEKVVEKFGLGSNSLAGIVTGVTSHYSTRSQLAQVKEFFSSLEEKSARLRCVQQAVETIEDNIRWMEGNVEQVKTWLENNHL</sequence>
<protein>
    <recommendedName>
        <fullName evidence="23">Aminopeptidase</fullName>
        <ecNumber evidence="23">3.4.11.-</ecNumber>
    </recommendedName>
</protein>
<evidence type="ECO:0000259" key="26">
    <source>
        <dbReference type="Pfam" id="PF17900"/>
    </source>
</evidence>
<feature type="domain" description="Aminopeptidase N-like N-terminal" evidence="26">
    <location>
        <begin position="1"/>
        <end position="152"/>
    </location>
</feature>
<dbReference type="FunFam" id="1.25.50.20:FF:000003">
    <property type="entry name" value="Leucyl-cystinyl aminopeptidase"/>
    <property type="match status" value="1"/>
</dbReference>
<keyword evidence="15" id="KW-0472">Membrane</keyword>
<keyword evidence="4 23" id="KW-0645">Protease</keyword>
<keyword evidence="6 21" id="KW-0479">Metal-binding</keyword>
<feature type="domain" description="Peptidase M1 membrane alanine aminopeptidase" evidence="24">
    <location>
        <begin position="187"/>
        <end position="392"/>
    </location>
</feature>
<evidence type="ECO:0000256" key="5">
    <source>
        <dbReference type="ARBA" id="ARBA00022692"/>
    </source>
</evidence>
<dbReference type="Pfam" id="PF01433">
    <property type="entry name" value="Peptidase_M1"/>
    <property type="match status" value="1"/>
</dbReference>
<keyword evidence="11" id="KW-0735">Signal-anchor</keyword>
<dbReference type="AlphaFoldDB" id="A0A7K6SEV0"/>
<keyword evidence="16" id="KW-1015">Disulfide bond</keyword>
<dbReference type="SUPFAM" id="SSF63737">
    <property type="entry name" value="Leukotriene A4 hydrolase N-terminal domain"/>
    <property type="match status" value="1"/>
</dbReference>
<dbReference type="Gene3D" id="2.60.40.1730">
    <property type="entry name" value="tricorn interacting facor f3 domain"/>
    <property type="match status" value="1"/>
</dbReference>
<evidence type="ECO:0000256" key="23">
    <source>
        <dbReference type="RuleBase" id="RU364040"/>
    </source>
</evidence>
<dbReference type="InterPro" id="IPR042097">
    <property type="entry name" value="Aminopeptidase_N-like_N_sf"/>
</dbReference>
<feature type="binding site" evidence="21">
    <location>
        <position position="263"/>
    </location>
    <ligand>
        <name>Zn(2+)</name>
        <dbReference type="ChEBI" id="CHEBI:29105"/>
        <note>catalytic</note>
    </ligand>
</feature>
<dbReference type="Gene3D" id="1.10.390.10">
    <property type="entry name" value="Neutral Protease Domain 2"/>
    <property type="match status" value="1"/>
</dbReference>
<evidence type="ECO:0000256" key="11">
    <source>
        <dbReference type="ARBA" id="ARBA00022968"/>
    </source>
</evidence>
<evidence type="ECO:0000256" key="3">
    <source>
        <dbReference type="ARBA" id="ARBA00022438"/>
    </source>
</evidence>
<dbReference type="Gene3D" id="1.25.50.20">
    <property type="match status" value="1"/>
</dbReference>
<dbReference type="InterPro" id="IPR027268">
    <property type="entry name" value="Peptidase_M4/M1_CTD_sf"/>
</dbReference>
<evidence type="ECO:0000256" key="22">
    <source>
        <dbReference type="PIRSR" id="PIRSR634016-4"/>
    </source>
</evidence>
<evidence type="ECO:0000256" key="16">
    <source>
        <dbReference type="ARBA" id="ARBA00023157"/>
    </source>
</evidence>
<keyword evidence="3 23" id="KW-0031">Aminopeptidase</keyword>
<evidence type="ECO:0000256" key="15">
    <source>
        <dbReference type="ARBA" id="ARBA00023136"/>
    </source>
</evidence>
<keyword evidence="5" id="KW-0812">Transmembrane</keyword>
<accession>A0A7K6SEV0</accession>
<dbReference type="GO" id="GO:0002250">
    <property type="term" value="P:adaptive immune response"/>
    <property type="evidence" value="ECO:0007669"/>
    <property type="project" value="UniProtKB-KW"/>
</dbReference>
<keyword evidence="7 23" id="KW-0378">Hydrolase</keyword>
<evidence type="ECO:0000256" key="12">
    <source>
        <dbReference type="ARBA" id="ARBA00022989"/>
    </source>
</evidence>
<evidence type="ECO:0000256" key="21">
    <source>
        <dbReference type="PIRSR" id="PIRSR634016-3"/>
    </source>
</evidence>
<feature type="binding site" evidence="21">
    <location>
        <position position="259"/>
    </location>
    <ligand>
        <name>Zn(2+)</name>
        <dbReference type="ChEBI" id="CHEBI:29105"/>
        <note>catalytic</note>
    </ligand>
</feature>
<comment type="caution">
    <text evidence="27">The sequence shown here is derived from an EMBL/GenBank/DDBJ whole genome shotgun (WGS) entry which is preliminary data.</text>
</comment>
<dbReference type="Pfam" id="PF11838">
    <property type="entry name" value="ERAP1_C"/>
    <property type="match status" value="1"/>
</dbReference>
<dbReference type="Pfam" id="PF17900">
    <property type="entry name" value="Peptidase_M1_N"/>
    <property type="match status" value="1"/>
</dbReference>
<feature type="non-terminal residue" evidence="27">
    <location>
        <position position="1"/>
    </location>
</feature>
<dbReference type="GO" id="GO:0043171">
    <property type="term" value="P:peptide catabolic process"/>
    <property type="evidence" value="ECO:0007669"/>
    <property type="project" value="TreeGrafter"/>
</dbReference>
<evidence type="ECO:0000259" key="24">
    <source>
        <dbReference type="Pfam" id="PF01433"/>
    </source>
</evidence>
<feature type="site" description="Transition state stabilizer" evidence="22">
    <location>
        <position position="344"/>
    </location>
</feature>
<feature type="domain" description="ERAP1-like C-terminal" evidence="25">
    <location>
        <begin position="510"/>
        <end position="829"/>
    </location>
</feature>
<evidence type="ECO:0000313" key="28">
    <source>
        <dbReference type="Proteomes" id="UP000570016"/>
    </source>
</evidence>
<dbReference type="Proteomes" id="UP000570016">
    <property type="component" value="Unassembled WGS sequence"/>
</dbReference>
<keyword evidence="17" id="KW-0325">Glycoprotein</keyword>
<dbReference type="FunFam" id="2.60.40.1910:FF:000001">
    <property type="entry name" value="Leucyl-cystinyl aminopeptidase"/>
    <property type="match status" value="1"/>
</dbReference>
<evidence type="ECO:0000256" key="8">
    <source>
        <dbReference type="ARBA" id="ARBA00022824"/>
    </source>
</evidence>
<dbReference type="CDD" id="cd09601">
    <property type="entry name" value="M1_APN-Q_like"/>
    <property type="match status" value="1"/>
</dbReference>
<evidence type="ECO:0000259" key="25">
    <source>
        <dbReference type="Pfam" id="PF11838"/>
    </source>
</evidence>
<dbReference type="GO" id="GO:0006508">
    <property type="term" value="P:proteolysis"/>
    <property type="evidence" value="ECO:0007669"/>
    <property type="project" value="UniProtKB-KW"/>
</dbReference>
<dbReference type="OrthoDB" id="10031169at2759"/>
<dbReference type="InterPro" id="IPR034016">
    <property type="entry name" value="M1_APN-typ"/>
</dbReference>
<keyword evidence="8" id="KW-0256">Endoplasmic reticulum</keyword>
<keyword evidence="12" id="KW-1133">Transmembrane helix</keyword>
<dbReference type="EMBL" id="VZRY01006738">
    <property type="protein sequence ID" value="NWW96746.1"/>
    <property type="molecule type" value="Genomic_DNA"/>
</dbReference>
<dbReference type="FunFam" id="1.10.390.10:FF:000007">
    <property type="entry name" value="Aminopeptidase"/>
    <property type="match status" value="1"/>
</dbReference>
<evidence type="ECO:0000256" key="18">
    <source>
        <dbReference type="ARBA" id="ARBA00053064"/>
    </source>
</evidence>
<dbReference type="FunFam" id="2.60.40.1730:FF:000001">
    <property type="entry name" value="Leucyl-cystinyl aminopeptidase"/>
    <property type="match status" value="1"/>
</dbReference>
<feature type="active site" description="Proton acceptor" evidence="20">
    <location>
        <position position="260"/>
    </location>
</feature>
<keyword evidence="10" id="KW-0391">Immunity</keyword>
<keyword evidence="14" id="KW-1064">Adaptive immunity</keyword>
<evidence type="ECO:0000256" key="13">
    <source>
        <dbReference type="ARBA" id="ARBA00023049"/>
    </source>
</evidence>
<dbReference type="GO" id="GO:0008270">
    <property type="term" value="F:zinc ion binding"/>
    <property type="evidence" value="ECO:0007669"/>
    <property type="project" value="UniProtKB-UniRule"/>
</dbReference>
<dbReference type="InterPro" id="IPR014782">
    <property type="entry name" value="Peptidase_M1_dom"/>
</dbReference>
<dbReference type="GO" id="GO:0005615">
    <property type="term" value="C:extracellular space"/>
    <property type="evidence" value="ECO:0007669"/>
    <property type="project" value="TreeGrafter"/>
</dbReference>
<dbReference type="PRINTS" id="PR00756">
    <property type="entry name" value="ALADIPTASE"/>
</dbReference>
<name>A0A7K6SEV0_9AVES</name>
<feature type="binding site" evidence="21">
    <location>
        <position position="282"/>
    </location>
    <ligand>
        <name>Zn(2+)</name>
        <dbReference type="ChEBI" id="CHEBI:29105"/>
        <note>catalytic</note>
    </ligand>
</feature>
<dbReference type="InterPro" id="IPR001930">
    <property type="entry name" value="Peptidase_M1"/>
</dbReference>
<comment type="subunit">
    <text evidence="19">Monomer. May also exist as a heterodimer; with ERAP2. Interacts with RBMX.</text>
</comment>
<evidence type="ECO:0000256" key="1">
    <source>
        <dbReference type="ARBA" id="ARBA00004648"/>
    </source>
</evidence>
<dbReference type="InterPro" id="IPR024571">
    <property type="entry name" value="ERAP1-like_C_dom"/>
</dbReference>
<dbReference type="InterPro" id="IPR045357">
    <property type="entry name" value="Aminopeptidase_N-like_N"/>
</dbReference>
<comment type="subcellular location">
    <subcellularLocation>
        <location evidence="1">Endoplasmic reticulum membrane</location>
        <topology evidence="1">Single-pass type II membrane protein</topology>
    </subcellularLocation>
</comment>
<evidence type="ECO:0000256" key="6">
    <source>
        <dbReference type="ARBA" id="ARBA00022723"/>
    </source>
</evidence>
<dbReference type="PANTHER" id="PTHR11533:SF156">
    <property type="entry name" value="ENDOPLASMIC RETICULUM AMINOPEPTIDASE 1"/>
    <property type="match status" value="1"/>
</dbReference>
<evidence type="ECO:0000256" key="2">
    <source>
        <dbReference type="ARBA" id="ARBA00010136"/>
    </source>
</evidence>
<comment type="similarity">
    <text evidence="2 23">Belongs to the peptidase M1 family.</text>
</comment>
<evidence type="ECO:0000256" key="9">
    <source>
        <dbReference type="ARBA" id="ARBA00022833"/>
    </source>
</evidence>
<comment type="cofactor">
    <cofactor evidence="21 23">
        <name>Zn(2+)</name>
        <dbReference type="ChEBI" id="CHEBI:29105"/>
    </cofactor>
    <text evidence="21 23">Binds 1 zinc ion per subunit.</text>
</comment>
<dbReference type="GO" id="GO:0005789">
    <property type="term" value="C:endoplasmic reticulum membrane"/>
    <property type="evidence" value="ECO:0007669"/>
    <property type="project" value="UniProtKB-SubCell"/>
</dbReference>
<dbReference type="GO" id="GO:0042277">
    <property type="term" value="F:peptide binding"/>
    <property type="evidence" value="ECO:0007669"/>
    <property type="project" value="TreeGrafter"/>
</dbReference>
<keyword evidence="28" id="KW-1185">Reference proteome</keyword>